<dbReference type="AlphaFoldDB" id="A0A8S2G7W5"/>
<feature type="compositionally biased region" description="Basic and acidic residues" evidence="1">
    <location>
        <begin position="84"/>
        <end position="100"/>
    </location>
</feature>
<dbReference type="Proteomes" id="UP000677228">
    <property type="component" value="Unassembled WGS sequence"/>
</dbReference>
<feature type="compositionally biased region" description="Basic residues" evidence="1">
    <location>
        <begin position="101"/>
        <end position="140"/>
    </location>
</feature>
<sequence length="219" mass="25106">VTPGSRNQVPFGVSTHVVVQPAEFLPPRCRRRPQRQVRRRRRAARGRRQAGGTAPDRTRLRARAPAVRQGRRRLGRRAHPPPGRLDHRAPRRRRDQEGRSRPHRPGRHRPAGGRAHGHPLRGCRQRRRPRHLAGRQRRDRRPAGRRPEQRRRRGQPRGRPAGRPRRRVCHARVAGLQPAQRPGDGDAAAGGHAAGAGPRRQSRHRDHRRQHAGRVRSAR</sequence>
<organism evidence="2 4">
    <name type="scientific">Didymodactylos carnosus</name>
    <dbReference type="NCBI Taxonomy" id="1234261"/>
    <lineage>
        <taxon>Eukaryota</taxon>
        <taxon>Metazoa</taxon>
        <taxon>Spiralia</taxon>
        <taxon>Gnathifera</taxon>
        <taxon>Rotifera</taxon>
        <taxon>Eurotatoria</taxon>
        <taxon>Bdelloidea</taxon>
        <taxon>Philodinida</taxon>
        <taxon>Philodinidae</taxon>
        <taxon>Didymodactylos</taxon>
    </lineage>
</organism>
<feature type="region of interest" description="Disordered" evidence="1">
    <location>
        <begin position="24"/>
        <end position="219"/>
    </location>
</feature>
<feature type="non-terminal residue" evidence="2">
    <location>
        <position position="1"/>
    </location>
</feature>
<reference evidence="2" key="1">
    <citation type="submission" date="2021-02" db="EMBL/GenBank/DDBJ databases">
        <authorList>
            <person name="Nowell W R."/>
        </authorList>
    </citation>
    <scope>NUCLEOTIDE SEQUENCE</scope>
</reference>
<protein>
    <submittedName>
        <fullName evidence="2">Uncharacterized protein</fullName>
    </submittedName>
</protein>
<dbReference type="EMBL" id="CAJOBA010092478">
    <property type="protein sequence ID" value="CAF4490349.1"/>
    <property type="molecule type" value="Genomic_DNA"/>
</dbReference>
<proteinExistence type="predicted"/>
<evidence type="ECO:0000313" key="4">
    <source>
        <dbReference type="Proteomes" id="UP000677228"/>
    </source>
</evidence>
<comment type="caution">
    <text evidence="2">The sequence shown here is derived from an EMBL/GenBank/DDBJ whole genome shotgun (WGS) entry which is preliminary data.</text>
</comment>
<feature type="compositionally biased region" description="Basic residues" evidence="1">
    <location>
        <begin position="69"/>
        <end position="79"/>
    </location>
</feature>
<dbReference type="Proteomes" id="UP000682733">
    <property type="component" value="Unassembled WGS sequence"/>
</dbReference>
<feature type="compositionally biased region" description="Basic residues" evidence="1">
    <location>
        <begin position="200"/>
        <end position="219"/>
    </location>
</feature>
<feature type="compositionally biased region" description="Low complexity" evidence="1">
    <location>
        <begin position="185"/>
        <end position="199"/>
    </location>
</feature>
<feature type="compositionally biased region" description="Basic residues" evidence="1">
    <location>
        <begin position="28"/>
        <end position="48"/>
    </location>
</feature>
<accession>A0A8S2G7W5</accession>
<dbReference type="EMBL" id="CAJNOK010064703">
    <property type="protein sequence ID" value="CAF1647298.1"/>
    <property type="molecule type" value="Genomic_DNA"/>
</dbReference>
<evidence type="ECO:0000256" key="1">
    <source>
        <dbReference type="SAM" id="MobiDB-lite"/>
    </source>
</evidence>
<evidence type="ECO:0000313" key="2">
    <source>
        <dbReference type="EMBL" id="CAF1647298.1"/>
    </source>
</evidence>
<evidence type="ECO:0000313" key="3">
    <source>
        <dbReference type="EMBL" id="CAF4490349.1"/>
    </source>
</evidence>
<feature type="non-terminal residue" evidence="2">
    <location>
        <position position="219"/>
    </location>
</feature>
<feature type="compositionally biased region" description="Basic residues" evidence="1">
    <location>
        <begin position="148"/>
        <end position="170"/>
    </location>
</feature>
<name>A0A8S2G7W5_9BILA</name>
<gene>
    <name evidence="2" type="ORF">OVA965_LOCUS44631</name>
    <name evidence="3" type="ORF">TMI583_LOCUS47537</name>
</gene>